<feature type="compositionally biased region" description="Polar residues" evidence="4">
    <location>
        <begin position="1162"/>
        <end position="1172"/>
    </location>
</feature>
<feature type="compositionally biased region" description="Low complexity" evidence="4">
    <location>
        <begin position="1221"/>
        <end position="1237"/>
    </location>
</feature>
<keyword evidence="1" id="KW-0547">Nucleotide-binding</keyword>
<dbReference type="OrthoDB" id="3270319at2759"/>
<feature type="domain" description="Helicase C-terminal" evidence="7">
    <location>
        <begin position="816"/>
        <end position="981"/>
    </location>
</feature>
<dbReference type="SMART" id="SM00487">
    <property type="entry name" value="DEXDc"/>
    <property type="match status" value="1"/>
</dbReference>
<keyword evidence="3" id="KW-0067">ATP-binding</keyword>
<feature type="signal peptide" evidence="5">
    <location>
        <begin position="1"/>
        <end position="21"/>
    </location>
</feature>
<dbReference type="InterPro" id="IPR027417">
    <property type="entry name" value="P-loop_NTPase"/>
</dbReference>
<keyword evidence="2 8" id="KW-0378">Hydrolase</keyword>
<accession>A0A9P7AGE7</accession>
<dbReference type="Gene3D" id="3.40.50.10810">
    <property type="entry name" value="Tandem AAA-ATPase domain"/>
    <property type="match status" value="1"/>
</dbReference>
<dbReference type="GO" id="GO:0005524">
    <property type="term" value="F:ATP binding"/>
    <property type="evidence" value="ECO:0007669"/>
    <property type="project" value="InterPro"/>
</dbReference>
<sequence>MPAIPLPLALIQLWIADPALPWSNPVWQSLTNVFGDPWTYDRGEGTVTHVAEWTIGQAQAVETFMNNCKMAEDPVEHYAVKWKDNDHEGRSSWNAWVKTSWAKWKINTLVDNILQESGCEPHDVMARMNCKNADDFPTMEAAQAKQAVSVKLADALFGDDAFTDGSFVMPTIMTFITMVLVLTWSRYRKVVKRQANSIEKKAQEVEEQWLAMTAANSKPTLVRIRAYLKKLESLVTLLSVFKDQGTVDKLNARREQVDALLAAAKKDPTKAESIARLPKPLREALDKLATEKEVKELELLIETTLAAMVPLEGDEVVIDFKDNIDVSDWKSGVEEYDKCNEDDLWEQLGLSEKRLPFFQTRSDPDATIDPWSEEGQLWLDDPTSPAQILSPRWHQLVGIVRLIDRVLEGEPVMLMDGVGIGKTMQAVGLIACLAHYREHHRKHGKFPGKFAQRSYKKTGGNIPDLPVVIMCPPNLQHQWMSEIQRYLRRATFDVLPYAGKYTARSQWWTIAWSKCQQPPIRRIILTTTNAAHDDAGTVFIEGDRDSYGQPIASPRFERTSPNTLFGREYNVTLFDEAHCARKYNKVHTAARGLQERSHSMVAMTATPVTTKPSDLWIMGQLLGLQRFKDITQLKAMNRELAAAQRRDRKAQREAGVEGSILRAVFVGNHNPEAAEEEYLPAMKRWMGRMREWFSPAIILRTLDSTDNTGKKILGLPPYHDHSLKIKLLDWEMDNLRCIARGYLDECPIVGMSKNFYVEFRRSILHPHMNPTEERSWTKPKSLEEWHTSPDTKSMKLDVLAKLLKYHLESDGRQPLMMDESGRNLVPNPAFTAGNTSPDEPDRIIVFSAFVTSNHAIVDILDLNGIHALELNGQTPMRKRKVILDQFRLSARPNGARVLILSGVGTVGLNLACSNIMIVMDTLWSEQDDRQLRGRIYRHPQVKEVHIYRAIALKTADVFLNNISFSKGAMHDEFVGAPKEFRGIFDGDGDAMGDLISVGLSKLDDCPDDGDPVDVDFEPIVRKKTSKKKPRTKTTVKTAILAKSAMKRKGKGRDEMSLTVDTDDESEGTSHKRCKGMQPQPSTITSKEAAGTTSKAIVPLQLDETQSSSPSSAPKDNSAVVVSRDDHGDSSLSESLSAFHQPSPNLDCSHSTSPCSYPHHPSTGLQAAGTTSKAIVPLQLDETQSSSPSSTPKDNSAVVEFKDDHGDSSVSESPSRFPQPSPNLSSSTSPHSYPHHLSTGLSPPIDAQPEQLAGVQGGRLRCSVEEALTAPDCEMDWNDDRNHDWNDGGGHDSRLTVEHEEQRSLHVHQTPSFYDTFTKKNSVPMSSSSRAAVSRDLCKSDTPRPRPRPRPVKFNPVSFGSGPVHSARFSSNDRVQRQRSRK</sequence>
<dbReference type="EMBL" id="JABBWE010000064">
    <property type="protein sequence ID" value="KAG1788878.1"/>
    <property type="molecule type" value="Genomic_DNA"/>
</dbReference>
<dbReference type="Pfam" id="PF00271">
    <property type="entry name" value="Helicase_C"/>
    <property type="match status" value="1"/>
</dbReference>
<dbReference type="PROSITE" id="PS51194">
    <property type="entry name" value="HELICASE_CTER"/>
    <property type="match status" value="1"/>
</dbReference>
<dbReference type="PROSITE" id="PS51192">
    <property type="entry name" value="HELICASE_ATP_BIND_1"/>
    <property type="match status" value="1"/>
</dbReference>
<name>A0A9P7AGE7_9AGAM</name>
<dbReference type="GeneID" id="64601053"/>
<dbReference type="GO" id="GO:0016787">
    <property type="term" value="F:hydrolase activity"/>
    <property type="evidence" value="ECO:0007669"/>
    <property type="project" value="UniProtKB-KW"/>
</dbReference>
<feature type="region of interest" description="Disordered" evidence="4">
    <location>
        <begin position="1042"/>
        <end position="1257"/>
    </location>
</feature>
<feature type="chain" id="PRO_5040145060" evidence="5">
    <location>
        <begin position="22"/>
        <end position="1381"/>
    </location>
</feature>
<evidence type="ECO:0000256" key="2">
    <source>
        <dbReference type="ARBA" id="ARBA00022801"/>
    </source>
</evidence>
<evidence type="ECO:0000259" key="7">
    <source>
        <dbReference type="PROSITE" id="PS51194"/>
    </source>
</evidence>
<organism evidence="8 9">
    <name type="scientific">Suillus plorans</name>
    <dbReference type="NCBI Taxonomy" id="116603"/>
    <lineage>
        <taxon>Eukaryota</taxon>
        <taxon>Fungi</taxon>
        <taxon>Dikarya</taxon>
        <taxon>Basidiomycota</taxon>
        <taxon>Agaricomycotina</taxon>
        <taxon>Agaricomycetes</taxon>
        <taxon>Agaricomycetidae</taxon>
        <taxon>Boletales</taxon>
        <taxon>Suillineae</taxon>
        <taxon>Suillaceae</taxon>
        <taxon>Suillus</taxon>
    </lineage>
</organism>
<dbReference type="InterPro" id="IPR038718">
    <property type="entry name" value="SNF2-like_sf"/>
</dbReference>
<dbReference type="RefSeq" id="XP_041156039.1">
    <property type="nucleotide sequence ID" value="XM_041307289.1"/>
</dbReference>
<protein>
    <submittedName>
        <fullName evidence="8">P-loop containing nucleoside triphosphate hydrolase protein</fullName>
    </submittedName>
</protein>
<feature type="region of interest" description="Disordered" evidence="4">
    <location>
        <begin position="1315"/>
        <end position="1381"/>
    </location>
</feature>
<evidence type="ECO:0000256" key="4">
    <source>
        <dbReference type="SAM" id="MobiDB-lite"/>
    </source>
</evidence>
<evidence type="ECO:0000313" key="9">
    <source>
        <dbReference type="Proteomes" id="UP000719766"/>
    </source>
</evidence>
<feature type="compositionally biased region" description="Polar residues" evidence="4">
    <location>
        <begin position="1078"/>
        <end position="1094"/>
    </location>
</feature>
<reference evidence="8" key="1">
    <citation type="journal article" date="2020" name="New Phytol.">
        <title>Comparative genomics reveals dynamic genome evolution in host specialist ectomycorrhizal fungi.</title>
        <authorList>
            <person name="Lofgren L.A."/>
            <person name="Nguyen N.H."/>
            <person name="Vilgalys R."/>
            <person name="Ruytinx J."/>
            <person name="Liao H.L."/>
            <person name="Branco S."/>
            <person name="Kuo A."/>
            <person name="LaButti K."/>
            <person name="Lipzen A."/>
            <person name="Andreopoulos W."/>
            <person name="Pangilinan J."/>
            <person name="Riley R."/>
            <person name="Hundley H."/>
            <person name="Na H."/>
            <person name="Barry K."/>
            <person name="Grigoriev I.V."/>
            <person name="Stajich J.E."/>
            <person name="Kennedy P.G."/>
        </authorList>
    </citation>
    <scope>NUCLEOTIDE SEQUENCE</scope>
    <source>
        <strain evidence="8">S12</strain>
    </source>
</reference>
<dbReference type="InterPro" id="IPR014001">
    <property type="entry name" value="Helicase_ATP-bd"/>
</dbReference>
<dbReference type="InterPro" id="IPR000330">
    <property type="entry name" value="SNF2_N"/>
</dbReference>
<comment type="caution">
    <text evidence="8">The sequence shown here is derived from an EMBL/GenBank/DDBJ whole genome shotgun (WGS) entry which is preliminary data.</text>
</comment>
<dbReference type="Pfam" id="PF00176">
    <property type="entry name" value="SNF2-rel_dom"/>
    <property type="match status" value="1"/>
</dbReference>
<dbReference type="CDD" id="cd18793">
    <property type="entry name" value="SF2_C_SNF"/>
    <property type="match status" value="1"/>
</dbReference>
<proteinExistence type="predicted"/>
<feature type="compositionally biased region" description="Polar residues" evidence="4">
    <location>
        <begin position="1129"/>
        <end position="1154"/>
    </location>
</feature>
<evidence type="ECO:0000256" key="5">
    <source>
        <dbReference type="SAM" id="SignalP"/>
    </source>
</evidence>
<evidence type="ECO:0000256" key="3">
    <source>
        <dbReference type="ARBA" id="ARBA00022840"/>
    </source>
</evidence>
<keyword evidence="5" id="KW-0732">Signal</keyword>
<feature type="domain" description="Helicase ATP-binding" evidence="6">
    <location>
        <begin position="403"/>
        <end position="625"/>
    </location>
</feature>
<keyword evidence="9" id="KW-1185">Reference proteome</keyword>
<feature type="compositionally biased region" description="Basic and acidic residues" evidence="4">
    <location>
        <begin position="1277"/>
        <end position="1292"/>
    </location>
</feature>
<dbReference type="InterPro" id="IPR001650">
    <property type="entry name" value="Helicase_C-like"/>
</dbReference>
<dbReference type="Gene3D" id="3.40.50.300">
    <property type="entry name" value="P-loop containing nucleotide triphosphate hydrolases"/>
    <property type="match status" value="1"/>
</dbReference>
<dbReference type="PANTHER" id="PTHR10799">
    <property type="entry name" value="SNF2/RAD54 HELICASE FAMILY"/>
    <property type="match status" value="1"/>
</dbReference>
<dbReference type="SUPFAM" id="SSF52540">
    <property type="entry name" value="P-loop containing nucleoside triphosphate hydrolases"/>
    <property type="match status" value="2"/>
</dbReference>
<evidence type="ECO:0000259" key="6">
    <source>
        <dbReference type="PROSITE" id="PS51192"/>
    </source>
</evidence>
<dbReference type="InterPro" id="IPR049730">
    <property type="entry name" value="SNF2/RAD54-like_C"/>
</dbReference>
<feature type="compositionally biased region" description="Polar residues" evidence="4">
    <location>
        <begin position="1315"/>
        <end position="1330"/>
    </location>
</feature>
<evidence type="ECO:0000313" key="8">
    <source>
        <dbReference type="EMBL" id="KAG1788878.1"/>
    </source>
</evidence>
<feature type="region of interest" description="Disordered" evidence="4">
    <location>
        <begin position="1269"/>
        <end position="1292"/>
    </location>
</feature>
<gene>
    <name evidence="8" type="ORF">HD556DRAFT_1447539</name>
</gene>
<dbReference type="Proteomes" id="UP000719766">
    <property type="component" value="Unassembled WGS sequence"/>
</dbReference>
<dbReference type="SMART" id="SM00490">
    <property type="entry name" value="HELICc"/>
    <property type="match status" value="1"/>
</dbReference>
<evidence type="ECO:0000256" key="1">
    <source>
        <dbReference type="ARBA" id="ARBA00022741"/>
    </source>
</evidence>